<evidence type="ECO:0000259" key="2">
    <source>
        <dbReference type="Pfam" id="PF12158"/>
    </source>
</evidence>
<reference evidence="3 4" key="1">
    <citation type="submission" date="2018-06" db="EMBL/GenBank/DDBJ databases">
        <title>Whole Genome Sequence of an efficient microsymbiont, Rhizobium tropici.</title>
        <authorList>
            <person name="Srinivasan R."/>
            <person name="Singh H.V."/>
            <person name="Srivastava R."/>
            <person name="Kumari B."/>
            <person name="Radhakrishna A."/>
        </authorList>
    </citation>
    <scope>NUCLEOTIDE SEQUENCE [LARGE SCALE GENOMIC DNA]</scope>
    <source>
        <strain evidence="3 4">IGFRI Rhizo-19</strain>
    </source>
</reference>
<accession>A0A329YAX0</accession>
<gene>
    <name evidence="3" type="ORF">DQ393_33060</name>
</gene>
<protein>
    <recommendedName>
        <fullName evidence="2">DUF3592 domain-containing protein</fullName>
    </recommendedName>
</protein>
<dbReference type="Pfam" id="PF12158">
    <property type="entry name" value="DUF3592"/>
    <property type="match status" value="1"/>
</dbReference>
<organism evidence="3 4">
    <name type="scientific">Rhizobium tropici</name>
    <dbReference type="NCBI Taxonomy" id="398"/>
    <lineage>
        <taxon>Bacteria</taxon>
        <taxon>Pseudomonadati</taxon>
        <taxon>Pseudomonadota</taxon>
        <taxon>Alphaproteobacteria</taxon>
        <taxon>Hyphomicrobiales</taxon>
        <taxon>Rhizobiaceae</taxon>
        <taxon>Rhizobium/Agrobacterium group</taxon>
        <taxon>Rhizobium</taxon>
    </lineage>
</organism>
<dbReference type="OrthoDB" id="8243557at2"/>
<proteinExistence type="predicted"/>
<keyword evidence="1" id="KW-0812">Transmembrane</keyword>
<feature type="transmembrane region" description="Helical" evidence="1">
    <location>
        <begin position="117"/>
        <end position="140"/>
    </location>
</feature>
<feature type="domain" description="DUF3592" evidence="2">
    <location>
        <begin position="50"/>
        <end position="112"/>
    </location>
</feature>
<evidence type="ECO:0000313" key="4">
    <source>
        <dbReference type="Proteomes" id="UP000251205"/>
    </source>
</evidence>
<comment type="caution">
    <text evidence="3">The sequence shown here is derived from an EMBL/GenBank/DDBJ whole genome shotgun (WGS) entry which is preliminary data.</text>
</comment>
<dbReference type="RefSeq" id="WP_112345883.1">
    <property type="nucleotide sequence ID" value="NZ_QMKK01000061.1"/>
</dbReference>
<sequence>MTIDDQHRVRVQKGGHIVLAIGLLLLVPGILSFVHSLGFVMQAQRTEATFEGAIERNTSYGVMYYPRFTFRTTDGREVSFTSGVGSSSQQYAPGSRLAILYDPAQPNHAQADSLFGVWLQCVVLLPPAFLVILIGTAILLRWHSYFLK</sequence>
<keyword evidence="1" id="KW-0472">Membrane</keyword>
<dbReference type="InterPro" id="IPR021994">
    <property type="entry name" value="DUF3592"/>
</dbReference>
<feature type="transmembrane region" description="Helical" evidence="1">
    <location>
        <begin position="17"/>
        <end position="41"/>
    </location>
</feature>
<keyword evidence="1" id="KW-1133">Transmembrane helix</keyword>
<dbReference type="AlphaFoldDB" id="A0A329YAX0"/>
<dbReference type="Proteomes" id="UP000251205">
    <property type="component" value="Unassembled WGS sequence"/>
</dbReference>
<dbReference type="EMBL" id="QMKK01000061">
    <property type="protein sequence ID" value="RAX37620.1"/>
    <property type="molecule type" value="Genomic_DNA"/>
</dbReference>
<evidence type="ECO:0000256" key="1">
    <source>
        <dbReference type="SAM" id="Phobius"/>
    </source>
</evidence>
<name>A0A329YAX0_RHITR</name>
<evidence type="ECO:0000313" key="3">
    <source>
        <dbReference type="EMBL" id="RAX37620.1"/>
    </source>
</evidence>